<dbReference type="InterPro" id="IPR003111">
    <property type="entry name" value="Lon_prtase_N"/>
</dbReference>
<accession>A0AAU7W0B3</accession>
<feature type="domain" description="Lon N-terminal" evidence="1">
    <location>
        <begin position="1"/>
        <end position="192"/>
    </location>
</feature>
<organism evidence="2">
    <name type="scientific">Microbacterium sp. A8/3-1</name>
    <dbReference type="NCBI Taxonomy" id="3160749"/>
    <lineage>
        <taxon>Bacteria</taxon>
        <taxon>Bacillati</taxon>
        <taxon>Actinomycetota</taxon>
        <taxon>Actinomycetes</taxon>
        <taxon>Micrococcales</taxon>
        <taxon>Microbacteriaceae</taxon>
        <taxon>Microbacterium</taxon>
    </lineage>
</organism>
<gene>
    <name evidence="2" type="ORF">ABS642_04870</name>
</gene>
<dbReference type="PROSITE" id="PS51787">
    <property type="entry name" value="LON_N"/>
    <property type="match status" value="1"/>
</dbReference>
<name>A0AAU7W0B3_9MICO</name>
<proteinExistence type="predicted"/>
<dbReference type="SUPFAM" id="SSF88697">
    <property type="entry name" value="PUA domain-like"/>
    <property type="match status" value="1"/>
</dbReference>
<dbReference type="AlphaFoldDB" id="A0AAU7W0B3"/>
<dbReference type="RefSeq" id="WP_350352457.1">
    <property type="nucleotide sequence ID" value="NZ_CP158357.1"/>
</dbReference>
<reference evidence="2" key="1">
    <citation type="submission" date="2024-06" db="EMBL/GenBank/DDBJ databases">
        <title>Draft genome sequence of Microbacterium sp. strain A8/3-1, isolated from Oxytropis tragacanthoides Fisch. ex DC. Root nodules in the Altai region of Russia.</title>
        <authorList>
            <person name="Sazanova A."/>
            <person name="Guro P."/>
            <person name="Kuznetsova I."/>
            <person name="Belimov A."/>
            <person name="Safronova V."/>
        </authorList>
    </citation>
    <scope>NUCLEOTIDE SEQUENCE</scope>
    <source>
        <strain evidence="2">A8/3-1</strain>
    </source>
</reference>
<dbReference type="PANTHER" id="PTHR46732">
    <property type="entry name" value="ATP-DEPENDENT PROTEASE LA (LON) DOMAIN PROTEIN"/>
    <property type="match status" value="1"/>
</dbReference>
<protein>
    <submittedName>
        <fullName evidence="2">LON peptidase substrate-binding domain-containing protein</fullName>
    </submittedName>
</protein>
<dbReference type="EMBL" id="CP158357">
    <property type="protein sequence ID" value="XBX79421.1"/>
    <property type="molecule type" value="Genomic_DNA"/>
</dbReference>
<dbReference type="InterPro" id="IPR046336">
    <property type="entry name" value="Lon_prtase_N_sf"/>
</dbReference>
<dbReference type="InterPro" id="IPR015947">
    <property type="entry name" value="PUA-like_sf"/>
</dbReference>
<evidence type="ECO:0000313" key="2">
    <source>
        <dbReference type="EMBL" id="XBX79421.1"/>
    </source>
</evidence>
<dbReference type="Gene3D" id="2.30.130.40">
    <property type="entry name" value="LON domain-like"/>
    <property type="match status" value="1"/>
</dbReference>
<sequence length="198" mass="21844">MTAIPMFPLGSVHFPYTPLALRVFEPRYLTMIGRLLDEDDPQFGVVLIERGHEVGGGDRRSTIGTMARLVSVTAGAEVLQTVSVGAGRFTVEQWEDDEPYPRAEVTPIPGLVWNDALTPLRTEAEAIVRRTIPRAPEARWDADTELSDDPLAAAWQLAAMAPLGEYDRYALLRSTSVAALLRDVIDLTLEAEILWSAE</sequence>
<dbReference type="PANTHER" id="PTHR46732:SF8">
    <property type="entry name" value="ATP-DEPENDENT PROTEASE LA (LON) DOMAIN PROTEIN"/>
    <property type="match status" value="1"/>
</dbReference>
<dbReference type="SMART" id="SM00464">
    <property type="entry name" value="LON"/>
    <property type="match status" value="1"/>
</dbReference>
<dbReference type="Pfam" id="PF02190">
    <property type="entry name" value="LON_substr_bdg"/>
    <property type="match status" value="1"/>
</dbReference>
<evidence type="ECO:0000259" key="1">
    <source>
        <dbReference type="PROSITE" id="PS51787"/>
    </source>
</evidence>